<evidence type="ECO:0000256" key="2">
    <source>
        <dbReference type="ARBA" id="ARBA00008122"/>
    </source>
</evidence>
<evidence type="ECO:0000313" key="10">
    <source>
        <dbReference type="Proteomes" id="UP001652660"/>
    </source>
</evidence>
<evidence type="ECO:0000256" key="6">
    <source>
        <dbReference type="SAM" id="MobiDB-lite"/>
    </source>
</evidence>
<organism evidence="10 11">
    <name type="scientific">Coffea arabica</name>
    <name type="common">Arabian coffee</name>
    <dbReference type="NCBI Taxonomy" id="13443"/>
    <lineage>
        <taxon>Eukaryota</taxon>
        <taxon>Viridiplantae</taxon>
        <taxon>Streptophyta</taxon>
        <taxon>Embryophyta</taxon>
        <taxon>Tracheophyta</taxon>
        <taxon>Spermatophyta</taxon>
        <taxon>Magnoliopsida</taxon>
        <taxon>eudicotyledons</taxon>
        <taxon>Gunneridae</taxon>
        <taxon>Pentapetalae</taxon>
        <taxon>asterids</taxon>
        <taxon>lamiids</taxon>
        <taxon>Gentianales</taxon>
        <taxon>Rubiaceae</taxon>
        <taxon>Ixoroideae</taxon>
        <taxon>Gardenieae complex</taxon>
        <taxon>Bertiereae - Coffeeae clade</taxon>
        <taxon>Coffeeae</taxon>
        <taxon>Coffea</taxon>
    </lineage>
</organism>
<reference evidence="11" key="1">
    <citation type="submission" date="2025-08" db="UniProtKB">
        <authorList>
            <consortium name="RefSeq"/>
        </authorList>
    </citation>
    <scope>IDENTIFICATION</scope>
    <source>
        <tissue evidence="11">Leaves</tissue>
    </source>
</reference>
<feature type="compositionally biased region" description="Polar residues" evidence="6">
    <location>
        <begin position="251"/>
        <end position="268"/>
    </location>
</feature>
<evidence type="ECO:0000256" key="5">
    <source>
        <dbReference type="RuleBase" id="RU367127"/>
    </source>
</evidence>
<feature type="domain" description="QLQ" evidence="8">
    <location>
        <begin position="83"/>
        <end position="118"/>
    </location>
</feature>
<feature type="compositionally biased region" description="Basic and acidic residues" evidence="6">
    <location>
        <begin position="194"/>
        <end position="203"/>
    </location>
</feature>
<evidence type="ECO:0000256" key="3">
    <source>
        <dbReference type="ARBA" id="ARBA00023242"/>
    </source>
</evidence>
<keyword evidence="10" id="KW-1185">Reference proteome</keyword>
<evidence type="ECO:0000256" key="4">
    <source>
        <dbReference type="PROSITE-ProRule" id="PRU01002"/>
    </source>
</evidence>
<dbReference type="InterPro" id="IPR014977">
    <property type="entry name" value="WRC_dom"/>
</dbReference>
<dbReference type="GeneID" id="140003778"/>
<evidence type="ECO:0000313" key="11">
    <source>
        <dbReference type="RefSeq" id="XP_071932538.1"/>
    </source>
</evidence>
<evidence type="ECO:0000256" key="7">
    <source>
        <dbReference type="SAM" id="SignalP"/>
    </source>
</evidence>
<feature type="compositionally biased region" description="Low complexity" evidence="6">
    <location>
        <begin position="453"/>
        <end position="467"/>
    </location>
</feature>
<gene>
    <name evidence="11" type="primary">LOC140003778</name>
</gene>
<feature type="region of interest" description="Disordered" evidence="6">
    <location>
        <begin position="188"/>
        <end position="208"/>
    </location>
</feature>
<dbReference type="PROSITE" id="PS51666">
    <property type="entry name" value="QLQ"/>
    <property type="match status" value="1"/>
</dbReference>
<feature type="chain" id="PRO_5046883288" description="Growth-regulating factor" evidence="7">
    <location>
        <begin position="26"/>
        <end position="481"/>
    </location>
</feature>
<comment type="domain">
    <text evidence="5">The QLQ domain and WRC domain may be involved in protein-protein interaction and DNA-binding, respectively.</text>
</comment>
<evidence type="ECO:0000259" key="9">
    <source>
        <dbReference type="PROSITE" id="PS51667"/>
    </source>
</evidence>
<protein>
    <recommendedName>
        <fullName evidence="5">Growth-regulating factor</fullName>
    </recommendedName>
</protein>
<keyword evidence="5" id="KW-0805">Transcription regulation</keyword>
<sequence length="481" mass="52380">MGRLHFHRSLFLDVALLGFPSQNPCQEMQPQLLSINDDVGKGVVGRDGTRKKREGSPLSNLELGIGDSRGLRGVVKEEKDQLVFTAEQLQQLQLQVVIFRYILAGLPVPIDLVLPVWRSLAASLGSSKSGIYDQLPSFLGFTPRDFDYRSMMDAEPGRCRRTDGKKWRCYRDVVPNQKYCERHMHRGCQRSRKHVETSEDDTKANSSAINSDIFASSMKTSNATTTDSRTPAMLSTSLNLTVPCPSISKSVPETLKSSSAPYTGNGNLESKGDNVMTVNNGTSTSSLIRVLADKNNTKYVSNCTDGIGFECSNISTNKIDQSSGGNKKSGDASVVPGFGLSPKSVLQCSTASNCNQLNFDCKTEVEVEPLRCRRTDGKKWRCSRDVVPDKKYCERHLHRGVKKAVAGSKLIIGAPAAPPSHNIQTRGTATKVEKLNTNLSISIAANPQHTSDADSSSFSNSDATTVSDENVTSSHILTLSP</sequence>
<feature type="domain" description="WRC" evidence="9">
    <location>
        <begin position="153"/>
        <end position="197"/>
    </location>
</feature>
<keyword evidence="5" id="KW-0010">Activator</keyword>
<dbReference type="PANTHER" id="PTHR31602:SF81">
    <property type="entry name" value="GROWTH-REGULATING FACTOR 9"/>
    <property type="match status" value="1"/>
</dbReference>
<dbReference type="PROSITE" id="PS51667">
    <property type="entry name" value="WRC"/>
    <property type="match status" value="2"/>
</dbReference>
<dbReference type="SMART" id="SM00951">
    <property type="entry name" value="QLQ"/>
    <property type="match status" value="1"/>
</dbReference>
<dbReference type="PANTHER" id="PTHR31602">
    <property type="entry name" value="GROWTH-REGULATING FACTOR 5"/>
    <property type="match status" value="1"/>
</dbReference>
<evidence type="ECO:0000256" key="1">
    <source>
        <dbReference type="ARBA" id="ARBA00004123"/>
    </source>
</evidence>
<feature type="compositionally biased region" description="Polar residues" evidence="6">
    <location>
        <begin position="468"/>
        <end position="481"/>
    </location>
</feature>
<evidence type="ECO:0000259" key="8">
    <source>
        <dbReference type="PROSITE" id="PS51666"/>
    </source>
</evidence>
<accession>A0ABM4WL77</accession>
<feature type="signal peptide" evidence="7">
    <location>
        <begin position="1"/>
        <end position="25"/>
    </location>
</feature>
<dbReference type="InterPro" id="IPR014978">
    <property type="entry name" value="Gln-Leu-Gln_QLQ"/>
</dbReference>
<dbReference type="Pfam" id="PF08880">
    <property type="entry name" value="QLQ"/>
    <property type="match status" value="1"/>
</dbReference>
<dbReference type="Proteomes" id="UP001652660">
    <property type="component" value="Chromosome 2c"/>
</dbReference>
<feature type="region of interest" description="Disordered" evidence="6">
    <location>
        <begin position="251"/>
        <end position="277"/>
    </location>
</feature>
<feature type="domain" description="WRC" evidence="9">
    <location>
        <begin position="366"/>
        <end position="410"/>
    </location>
</feature>
<comment type="function">
    <text evidence="5">Transcription activator.</text>
</comment>
<keyword evidence="3 5" id="KW-0539">Nucleus</keyword>
<feature type="region of interest" description="Disordered" evidence="6">
    <location>
        <begin position="446"/>
        <end position="481"/>
    </location>
</feature>
<comment type="similarity">
    <text evidence="2 5">Belongs to the GRF family.</text>
</comment>
<comment type="caution">
    <text evidence="4">Lacks conserved residue(s) required for the propagation of feature annotation.</text>
</comment>
<dbReference type="RefSeq" id="XP_071932538.1">
    <property type="nucleotide sequence ID" value="XM_072076437.1"/>
</dbReference>
<proteinExistence type="inferred from homology"/>
<keyword evidence="7" id="KW-0732">Signal</keyword>
<name>A0ABM4WL77_COFAR</name>
<comment type="subcellular location">
    <subcellularLocation>
        <location evidence="1 5">Nucleus</location>
    </subcellularLocation>
</comment>
<keyword evidence="5" id="KW-0804">Transcription</keyword>
<dbReference type="InterPro" id="IPR031137">
    <property type="entry name" value="GRF"/>
</dbReference>
<dbReference type="Pfam" id="PF08879">
    <property type="entry name" value="WRC"/>
    <property type="match status" value="2"/>
</dbReference>